<organism evidence="10">
    <name type="scientific">metagenome</name>
    <dbReference type="NCBI Taxonomy" id="256318"/>
    <lineage>
        <taxon>unclassified sequences</taxon>
        <taxon>metagenomes</taxon>
    </lineage>
</organism>
<feature type="domain" description="ABC3 transporter permease C-terminal" evidence="8">
    <location>
        <begin position="266"/>
        <end position="377"/>
    </location>
</feature>
<evidence type="ECO:0000259" key="8">
    <source>
        <dbReference type="Pfam" id="PF02687"/>
    </source>
</evidence>
<keyword evidence="4 7" id="KW-0812">Transmembrane</keyword>
<gene>
    <name evidence="10" type="ORF">DF3PB_2960003</name>
</gene>
<dbReference type="AlphaFoldDB" id="A0A380TFM4"/>
<keyword evidence="6 7" id="KW-0472">Membrane</keyword>
<evidence type="ECO:0000259" key="9">
    <source>
        <dbReference type="Pfam" id="PF12704"/>
    </source>
</evidence>
<feature type="domain" description="MacB-like periplasmic core" evidence="9">
    <location>
        <begin position="56"/>
        <end position="233"/>
    </location>
</feature>
<feature type="transmembrane region" description="Helical" evidence="7">
    <location>
        <begin position="345"/>
        <end position="367"/>
    </location>
</feature>
<evidence type="ECO:0000256" key="2">
    <source>
        <dbReference type="ARBA" id="ARBA00022448"/>
    </source>
</evidence>
<keyword evidence="5 7" id="KW-1133">Transmembrane helix</keyword>
<evidence type="ECO:0000256" key="1">
    <source>
        <dbReference type="ARBA" id="ARBA00004651"/>
    </source>
</evidence>
<evidence type="ECO:0000256" key="3">
    <source>
        <dbReference type="ARBA" id="ARBA00022475"/>
    </source>
</evidence>
<dbReference type="PANTHER" id="PTHR43738:SF1">
    <property type="entry name" value="HEMIN TRANSPORT SYSTEM PERMEASE PROTEIN HRTB-RELATED"/>
    <property type="match status" value="1"/>
</dbReference>
<evidence type="ECO:0000313" key="10">
    <source>
        <dbReference type="EMBL" id="SUS06531.1"/>
    </source>
</evidence>
<proteinExistence type="predicted"/>
<sequence length="383" mass="41465">MLAIALKMLTGNRGKYFAIVSSLAFTSFVMTQQPATFLGIMARTYSFLTDTGHVDLWVMDPKVQYVDDIKPMQDTKLYAVRGVPGVEWAVPLYKGTIRARLDNGTFQNCVLVGLDDASLIGGPAEMVEGQLADLRRSESIIVDTDGATNRLARTVEGRSVPLAVGDVVELNDHRATVVGLSRASASFQSLPIVYTTYSRAKAFVPSERKLLSFILVKMRPGENAQEVSERIRAATGLAAYTWKDFRTLTVGYFLKNTGILINFGLSIILAFLIGAAIAGQTFYAFTLENLRHFGVLKALGAGNGTLAWMVLLQAVVAGGTGYGLGSGAVTLFNYFVVGSNFRFLLVWQIPAAVLGMVLLVCVSTALLSIRRVVQLEPAVVFKG</sequence>
<evidence type="ECO:0000256" key="5">
    <source>
        <dbReference type="ARBA" id="ARBA00022989"/>
    </source>
</evidence>
<dbReference type="EMBL" id="UIDG01000219">
    <property type="protein sequence ID" value="SUS06531.1"/>
    <property type="molecule type" value="Genomic_DNA"/>
</dbReference>
<name>A0A380TFM4_9ZZZZ</name>
<dbReference type="InterPro" id="IPR025857">
    <property type="entry name" value="MacB_PCD"/>
</dbReference>
<reference evidence="10" key="1">
    <citation type="submission" date="2018-07" db="EMBL/GenBank/DDBJ databases">
        <authorList>
            <person name="Quirk P.G."/>
            <person name="Krulwich T.A."/>
        </authorList>
    </citation>
    <scope>NUCLEOTIDE SEQUENCE</scope>
</reference>
<evidence type="ECO:0000256" key="7">
    <source>
        <dbReference type="SAM" id="Phobius"/>
    </source>
</evidence>
<keyword evidence="2" id="KW-0813">Transport</keyword>
<dbReference type="PANTHER" id="PTHR43738">
    <property type="entry name" value="ABC TRANSPORTER, MEMBRANE PROTEIN"/>
    <property type="match status" value="1"/>
</dbReference>
<dbReference type="InterPro" id="IPR003838">
    <property type="entry name" value="ABC3_permease_C"/>
</dbReference>
<accession>A0A380TFM4</accession>
<dbReference type="InterPro" id="IPR051125">
    <property type="entry name" value="ABC-4/HrtB_transporter"/>
</dbReference>
<dbReference type="Pfam" id="PF12704">
    <property type="entry name" value="MacB_PCD"/>
    <property type="match status" value="1"/>
</dbReference>
<dbReference type="GO" id="GO:0005886">
    <property type="term" value="C:plasma membrane"/>
    <property type="evidence" value="ECO:0007669"/>
    <property type="project" value="UniProtKB-SubCell"/>
</dbReference>
<keyword evidence="3" id="KW-1003">Cell membrane</keyword>
<evidence type="ECO:0000256" key="6">
    <source>
        <dbReference type="ARBA" id="ARBA00023136"/>
    </source>
</evidence>
<comment type="subcellular location">
    <subcellularLocation>
        <location evidence="1">Cell membrane</location>
        <topology evidence="1">Multi-pass membrane protein</topology>
    </subcellularLocation>
</comment>
<feature type="transmembrane region" description="Helical" evidence="7">
    <location>
        <begin position="263"/>
        <end position="285"/>
    </location>
</feature>
<dbReference type="Pfam" id="PF02687">
    <property type="entry name" value="FtsX"/>
    <property type="match status" value="1"/>
</dbReference>
<evidence type="ECO:0000256" key="4">
    <source>
        <dbReference type="ARBA" id="ARBA00022692"/>
    </source>
</evidence>
<protein>
    <submittedName>
        <fullName evidence="10">ABC-type antimicrobial peptide transport system, permease component</fullName>
    </submittedName>
</protein>